<sequence>MLRSLEQLRKPSDAASLIAADDEHMALIGGGKDYAVPWHWHDGYMVMIPSSGVIELSHEGQPHGLWLSQDRFILVPPERAHTTRAGLGASAHIALYAAPDALLRLVDTIGSRAAFRRRAGVPVQIARTSAIRAIQALLTRKDLGESNSSVRRKLSSALLTQCLMDVFSGKPLSAATPQNHGAALVEDITSFVRLHAERDLPLDQLAQHFGVSRRHLTRLFRDAAGRSIGQFQQEVRIENAVRLLQETDLPIGEIAYRIGFESSAALARAMRHLLDRSPSDVRSGVARSVKA</sequence>
<dbReference type="SUPFAM" id="SSF46689">
    <property type="entry name" value="Homeodomain-like"/>
    <property type="match status" value="2"/>
</dbReference>
<dbReference type="PROSITE" id="PS01124">
    <property type="entry name" value="HTH_ARAC_FAMILY_2"/>
    <property type="match status" value="1"/>
</dbReference>
<dbReference type="PANTHER" id="PTHR46796">
    <property type="entry name" value="HTH-TYPE TRANSCRIPTIONAL ACTIVATOR RHAS-RELATED"/>
    <property type="match status" value="1"/>
</dbReference>
<evidence type="ECO:0000256" key="2">
    <source>
        <dbReference type="ARBA" id="ARBA00023125"/>
    </source>
</evidence>
<dbReference type="Pfam" id="PF02311">
    <property type="entry name" value="AraC_binding"/>
    <property type="match status" value="1"/>
</dbReference>
<dbReference type="InterPro" id="IPR018060">
    <property type="entry name" value="HTH_AraC"/>
</dbReference>
<keyword evidence="2" id="KW-0238">DNA-binding</keyword>
<keyword evidence="3" id="KW-0804">Transcription</keyword>
<evidence type="ECO:0000259" key="4">
    <source>
        <dbReference type="PROSITE" id="PS01124"/>
    </source>
</evidence>
<dbReference type="SUPFAM" id="SSF51215">
    <property type="entry name" value="Regulatory protein AraC"/>
    <property type="match status" value="1"/>
</dbReference>
<dbReference type="InterPro" id="IPR009057">
    <property type="entry name" value="Homeodomain-like_sf"/>
</dbReference>
<evidence type="ECO:0000256" key="1">
    <source>
        <dbReference type="ARBA" id="ARBA00023015"/>
    </source>
</evidence>
<dbReference type="Gene3D" id="1.10.10.60">
    <property type="entry name" value="Homeodomain-like"/>
    <property type="match status" value="1"/>
</dbReference>
<evidence type="ECO:0000313" key="5">
    <source>
        <dbReference type="EMBL" id="MCQ4628614.1"/>
    </source>
</evidence>
<organism evidence="5 6">
    <name type="scientific">Shinella lacus</name>
    <dbReference type="NCBI Taxonomy" id="2654216"/>
    <lineage>
        <taxon>Bacteria</taxon>
        <taxon>Pseudomonadati</taxon>
        <taxon>Pseudomonadota</taxon>
        <taxon>Alphaproteobacteria</taxon>
        <taxon>Hyphomicrobiales</taxon>
        <taxon>Rhizobiaceae</taxon>
        <taxon>Shinella</taxon>
    </lineage>
</organism>
<dbReference type="EMBL" id="WHSB02000001">
    <property type="protein sequence ID" value="MCQ4628614.1"/>
    <property type="molecule type" value="Genomic_DNA"/>
</dbReference>
<name>A0ABT1R0C9_9HYPH</name>
<dbReference type="Proteomes" id="UP000996601">
    <property type="component" value="Unassembled WGS sequence"/>
</dbReference>
<protein>
    <submittedName>
        <fullName evidence="5">AraC family transcriptional regulator</fullName>
    </submittedName>
</protein>
<reference evidence="5" key="1">
    <citation type="submission" date="2021-07" db="EMBL/GenBank/DDBJ databases">
        <title>Shinella sp. nov., a novel member of the genus Shinella from water.</title>
        <authorList>
            <person name="Deng Y."/>
        </authorList>
    </citation>
    <scope>NUCLEOTIDE SEQUENCE</scope>
    <source>
        <strain evidence="5">CPCC 100929</strain>
    </source>
</reference>
<dbReference type="InterPro" id="IPR003313">
    <property type="entry name" value="AraC-bd"/>
</dbReference>
<keyword evidence="1" id="KW-0805">Transcription regulation</keyword>
<evidence type="ECO:0000313" key="6">
    <source>
        <dbReference type="Proteomes" id="UP000996601"/>
    </source>
</evidence>
<keyword evidence="6" id="KW-1185">Reference proteome</keyword>
<dbReference type="SMART" id="SM00342">
    <property type="entry name" value="HTH_ARAC"/>
    <property type="match status" value="1"/>
</dbReference>
<accession>A0ABT1R0C9</accession>
<dbReference type="InterPro" id="IPR037923">
    <property type="entry name" value="HTH-like"/>
</dbReference>
<comment type="caution">
    <text evidence="5">The sequence shown here is derived from an EMBL/GenBank/DDBJ whole genome shotgun (WGS) entry which is preliminary data.</text>
</comment>
<feature type="domain" description="HTH araC/xylS-type" evidence="4">
    <location>
        <begin position="186"/>
        <end position="284"/>
    </location>
</feature>
<dbReference type="RefSeq" id="WP_256114662.1">
    <property type="nucleotide sequence ID" value="NZ_WHSB02000001.1"/>
</dbReference>
<gene>
    <name evidence="5" type="ORF">GB927_001125</name>
</gene>
<dbReference type="Pfam" id="PF12833">
    <property type="entry name" value="HTH_18"/>
    <property type="match status" value="1"/>
</dbReference>
<evidence type="ECO:0000256" key="3">
    <source>
        <dbReference type="ARBA" id="ARBA00023163"/>
    </source>
</evidence>
<proteinExistence type="predicted"/>
<dbReference type="InterPro" id="IPR050204">
    <property type="entry name" value="AraC_XylS_family_regulators"/>
</dbReference>